<feature type="domain" description="Aspartate/glutamate/uridylate kinase" evidence="14">
    <location>
        <begin position="5"/>
        <end position="214"/>
    </location>
</feature>
<dbReference type="Gene3D" id="3.40.1160.10">
    <property type="entry name" value="Acetylglutamate kinase-like"/>
    <property type="match status" value="1"/>
</dbReference>
<dbReference type="GO" id="GO:0044210">
    <property type="term" value="P:'de novo' CTP biosynthetic process"/>
    <property type="evidence" value="ECO:0007669"/>
    <property type="project" value="UniProtKB-UniPathway"/>
</dbReference>
<dbReference type="GO" id="GO:0005524">
    <property type="term" value="F:ATP binding"/>
    <property type="evidence" value="ECO:0007669"/>
    <property type="project" value="UniProtKB-KW"/>
</dbReference>
<dbReference type="GO" id="GO:0005829">
    <property type="term" value="C:cytosol"/>
    <property type="evidence" value="ECO:0007669"/>
    <property type="project" value="TreeGrafter"/>
</dbReference>
<evidence type="ECO:0000256" key="9">
    <source>
        <dbReference type="ARBA" id="ARBA00022777"/>
    </source>
</evidence>
<keyword evidence="7 15" id="KW-0808">Transferase</keyword>
<comment type="pathway">
    <text evidence="2">Pyrimidine metabolism; CTP biosynthesis via de novo pathway; UDP from UMP (UMPK route): step 1/1.</text>
</comment>
<dbReference type="CDD" id="cd04254">
    <property type="entry name" value="AAK_UMPK-PyrH-Ec"/>
    <property type="match status" value="1"/>
</dbReference>
<reference evidence="15" key="1">
    <citation type="submission" date="2016-10" db="EMBL/GenBank/DDBJ databases">
        <authorList>
            <person name="de Groot N.N."/>
        </authorList>
    </citation>
    <scope>NUCLEOTIDE SEQUENCE</scope>
</reference>
<evidence type="ECO:0000256" key="5">
    <source>
        <dbReference type="ARBA" id="ARBA00016403"/>
    </source>
</evidence>
<dbReference type="FunFam" id="3.40.1160.10:FF:000001">
    <property type="entry name" value="Uridylate kinase"/>
    <property type="match status" value="1"/>
</dbReference>
<gene>
    <name evidence="15" type="ORF">MNB_SUP05-5-240</name>
</gene>
<dbReference type="InterPro" id="IPR011817">
    <property type="entry name" value="Uridylate_kinase"/>
</dbReference>
<keyword evidence="6" id="KW-0963">Cytoplasm</keyword>
<dbReference type="GO" id="GO:0006225">
    <property type="term" value="P:UDP biosynthetic process"/>
    <property type="evidence" value="ECO:0007669"/>
    <property type="project" value="TreeGrafter"/>
</dbReference>
<dbReference type="PIRSF" id="PIRSF005650">
    <property type="entry name" value="Uridylate_kin"/>
    <property type="match status" value="1"/>
</dbReference>
<evidence type="ECO:0000256" key="8">
    <source>
        <dbReference type="ARBA" id="ARBA00022741"/>
    </source>
</evidence>
<dbReference type="InterPro" id="IPR001048">
    <property type="entry name" value="Asp/Glu/Uridylate_kinase"/>
</dbReference>
<proteinExistence type="inferred from homology"/>
<dbReference type="NCBIfam" id="TIGR02075">
    <property type="entry name" value="pyrH_bact"/>
    <property type="match status" value="1"/>
</dbReference>
<dbReference type="EC" id="2.7.4.22" evidence="4"/>
<dbReference type="Pfam" id="PF00696">
    <property type="entry name" value="AA_kinase"/>
    <property type="match status" value="1"/>
</dbReference>
<evidence type="ECO:0000256" key="10">
    <source>
        <dbReference type="ARBA" id="ARBA00022840"/>
    </source>
</evidence>
<keyword evidence="10" id="KW-0067">ATP-binding</keyword>
<evidence type="ECO:0000256" key="13">
    <source>
        <dbReference type="ARBA" id="ARBA00047767"/>
    </source>
</evidence>
<evidence type="ECO:0000256" key="6">
    <source>
        <dbReference type="ARBA" id="ARBA00022490"/>
    </source>
</evidence>
<dbReference type="InterPro" id="IPR015963">
    <property type="entry name" value="Uridylate_kinase_bac"/>
</dbReference>
<dbReference type="HAMAP" id="MF_01220_B">
    <property type="entry name" value="PyrH_B"/>
    <property type="match status" value="1"/>
</dbReference>
<comment type="similarity">
    <text evidence="3">Belongs to the UMP kinase family.</text>
</comment>
<sequence length="238" mass="25941">MKYSRILLKISGEALAGDNQFGIQINILNRVVKIIQSIRKMKIEMAIVVGGGNIFRGAELSENGMNKITGDHIGMLATTMNALAISDSLNRNNIESEVMSGFSIGGGVCESFNHNKAKKKLKENKVLIFSAGTGSPCFTTDTAAVLRGIEINADIVFKATKVDGVYSDDPMKNPNALKFKTLTYKDALEKKLQIMDTAAFALAETHKIPICVFNLFNDIETLSEILKGKKHGTIITQI</sequence>
<evidence type="ECO:0000256" key="1">
    <source>
        <dbReference type="ARBA" id="ARBA00004496"/>
    </source>
</evidence>
<evidence type="ECO:0000259" key="14">
    <source>
        <dbReference type="Pfam" id="PF00696"/>
    </source>
</evidence>
<keyword evidence="11" id="KW-0665">Pyrimidine biosynthesis</keyword>
<evidence type="ECO:0000256" key="2">
    <source>
        <dbReference type="ARBA" id="ARBA00004791"/>
    </source>
</evidence>
<dbReference type="AlphaFoldDB" id="A0A1W1BL87"/>
<keyword evidence="9 15" id="KW-0418">Kinase</keyword>
<evidence type="ECO:0000256" key="4">
    <source>
        <dbReference type="ARBA" id="ARBA00012899"/>
    </source>
</evidence>
<dbReference type="GO" id="GO:0033862">
    <property type="term" value="F:UMP kinase activity"/>
    <property type="evidence" value="ECO:0007669"/>
    <property type="project" value="UniProtKB-EC"/>
</dbReference>
<comment type="catalytic activity">
    <reaction evidence="13">
        <text>UMP + ATP = UDP + ADP</text>
        <dbReference type="Rhea" id="RHEA:24400"/>
        <dbReference type="ChEBI" id="CHEBI:30616"/>
        <dbReference type="ChEBI" id="CHEBI:57865"/>
        <dbReference type="ChEBI" id="CHEBI:58223"/>
        <dbReference type="ChEBI" id="CHEBI:456216"/>
        <dbReference type="EC" id="2.7.4.22"/>
    </reaction>
</comment>
<name>A0A1W1BL87_9ZZZZ</name>
<evidence type="ECO:0000256" key="7">
    <source>
        <dbReference type="ARBA" id="ARBA00022679"/>
    </source>
</evidence>
<evidence type="ECO:0000256" key="11">
    <source>
        <dbReference type="ARBA" id="ARBA00022975"/>
    </source>
</evidence>
<evidence type="ECO:0000313" key="15">
    <source>
        <dbReference type="EMBL" id="SFV54267.1"/>
    </source>
</evidence>
<dbReference type="InterPro" id="IPR036393">
    <property type="entry name" value="AceGlu_kinase-like_sf"/>
</dbReference>
<evidence type="ECO:0000256" key="3">
    <source>
        <dbReference type="ARBA" id="ARBA00007614"/>
    </source>
</evidence>
<evidence type="ECO:0000256" key="12">
    <source>
        <dbReference type="ARBA" id="ARBA00032092"/>
    </source>
</evidence>
<dbReference type="PANTHER" id="PTHR42833:SF4">
    <property type="entry name" value="URIDYLATE KINASE PUMPKIN, CHLOROPLASTIC"/>
    <property type="match status" value="1"/>
</dbReference>
<dbReference type="SUPFAM" id="SSF53633">
    <property type="entry name" value="Carbamate kinase-like"/>
    <property type="match status" value="1"/>
</dbReference>
<comment type="subcellular location">
    <subcellularLocation>
        <location evidence="1">Cytoplasm</location>
    </subcellularLocation>
</comment>
<dbReference type="PANTHER" id="PTHR42833">
    <property type="entry name" value="URIDYLATE KINASE"/>
    <property type="match status" value="1"/>
</dbReference>
<organism evidence="15">
    <name type="scientific">hydrothermal vent metagenome</name>
    <dbReference type="NCBI Taxonomy" id="652676"/>
    <lineage>
        <taxon>unclassified sequences</taxon>
        <taxon>metagenomes</taxon>
        <taxon>ecological metagenomes</taxon>
    </lineage>
</organism>
<dbReference type="UniPathway" id="UPA00159">
    <property type="reaction ID" value="UER00275"/>
</dbReference>
<accession>A0A1W1BL87</accession>
<dbReference type="EMBL" id="FPHJ01000013">
    <property type="protein sequence ID" value="SFV54267.1"/>
    <property type="molecule type" value="Genomic_DNA"/>
</dbReference>
<protein>
    <recommendedName>
        <fullName evidence="5">Uridylate kinase</fullName>
        <ecNumber evidence="4">2.7.4.22</ecNumber>
    </recommendedName>
    <alternativeName>
        <fullName evidence="12">Uridine monophosphate kinase</fullName>
    </alternativeName>
</protein>
<keyword evidence="8" id="KW-0547">Nucleotide-binding</keyword>